<keyword evidence="3" id="KW-0698">rRNA processing</keyword>
<evidence type="ECO:0000259" key="7">
    <source>
        <dbReference type="Pfam" id="PF01138"/>
    </source>
</evidence>
<dbReference type="CDD" id="cd11372">
    <property type="entry name" value="RNase_PH_RRP46"/>
    <property type="match status" value="1"/>
</dbReference>
<reference evidence="8" key="2">
    <citation type="submission" date="2025-09" db="UniProtKB">
        <authorList>
            <consortium name="Ensembl"/>
        </authorList>
    </citation>
    <scope>IDENTIFICATION</scope>
</reference>
<evidence type="ECO:0000256" key="5">
    <source>
        <dbReference type="ARBA" id="ARBA00023242"/>
    </source>
</evidence>
<keyword evidence="9" id="KW-1185">Reference proteome</keyword>
<dbReference type="InterPro" id="IPR050080">
    <property type="entry name" value="RNase_PH"/>
</dbReference>
<dbReference type="GO" id="GO:0016075">
    <property type="term" value="P:rRNA catabolic process"/>
    <property type="evidence" value="ECO:0007669"/>
    <property type="project" value="TreeGrafter"/>
</dbReference>
<dbReference type="Proteomes" id="UP000694541">
    <property type="component" value="Unplaced"/>
</dbReference>
<dbReference type="InterPro" id="IPR027408">
    <property type="entry name" value="PNPase/RNase_PH_dom_sf"/>
</dbReference>
<evidence type="ECO:0000256" key="2">
    <source>
        <dbReference type="ARBA" id="ARBA00006678"/>
    </source>
</evidence>
<evidence type="ECO:0000313" key="8">
    <source>
        <dbReference type="Ensembl" id="ENSANIP00000014764.1"/>
    </source>
</evidence>
<feature type="region of interest" description="Disordered" evidence="6">
    <location>
        <begin position="118"/>
        <end position="137"/>
    </location>
</feature>
<dbReference type="GO" id="GO:0000177">
    <property type="term" value="C:cytoplasmic exosome (RNase complex)"/>
    <property type="evidence" value="ECO:0007669"/>
    <property type="project" value="TreeGrafter"/>
</dbReference>
<evidence type="ECO:0000256" key="4">
    <source>
        <dbReference type="ARBA" id="ARBA00022835"/>
    </source>
</evidence>
<reference evidence="8" key="1">
    <citation type="submission" date="2025-08" db="UniProtKB">
        <authorList>
            <consortium name="Ensembl"/>
        </authorList>
    </citation>
    <scope>IDENTIFICATION</scope>
</reference>
<dbReference type="GO" id="GO:0003723">
    <property type="term" value="F:RNA binding"/>
    <property type="evidence" value="ECO:0007669"/>
    <property type="project" value="TreeGrafter"/>
</dbReference>
<feature type="domain" description="Exoribonuclease phosphorolytic" evidence="7">
    <location>
        <begin position="73"/>
        <end position="202"/>
    </location>
</feature>
<name>A0A8B9MZF3_9AVES</name>
<evidence type="ECO:0000256" key="6">
    <source>
        <dbReference type="SAM" id="MobiDB-lite"/>
    </source>
</evidence>
<dbReference type="GO" id="GO:0071028">
    <property type="term" value="P:nuclear mRNA surveillance"/>
    <property type="evidence" value="ECO:0007669"/>
    <property type="project" value="TreeGrafter"/>
</dbReference>
<dbReference type="GO" id="GO:0006364">
    <property type="term" value="P:rRNA processing"/>
    <property type="evidence" value="ECO:0007669"/>
    <property type="project" value="UniProtKB-KW"/>
</dbReference>
<dbReference type="AlphaFoldDB" id="A0A8B9MZF3"/>
<comment type="subcellular location">
    <subcellularLocation>
        <location evidence="1">Nucleus</location>
    </subcellularLocation>
</comment>
<dbReference type="InterPro" id="IPR020568">
    <property type="entry name" value="Ribosomal_Su5_D2-typ_SF"/>
</dbReference>
<dbReference type="SUPFAM" id="SSF54211">
    <property type="entry name" value="Ribosomal protein S5 domain 2-like"/>
    <property type="match status" value="1"/>
</dbReference>
<dbReference type="PANTHER" id="PTHR11953">
    <property type="entry name" value="EXOSOME COMPLEX COMPONENT"/>
    <property type="match status" value="1"/>
</dbReference>
<dbReference type="InterPro" id="IPR001247">
    <property type="entry name" value="ExoRNase_PH_dom1"/>
</dbReference>
<dbReference type="GO" id="GO:0034475">
    <property type="term" value="P:U4 snRNA 3'-end processing"/>
    <property type="evidence" value="ECO:0007669"/>
    <property type="project" value="TreeGrafter"/>
</dbReference>
<sequence length="282" mass="29041">MKMAMKMGVACGVSPASRGCFCGPTARPPSCRVSRASGHLLNPAPGGGVPPSWASTAFPVLPSVTALFSPFPGDTSVLVGLYGPAEVKVSKELPDRAALEVLLHLKVGLPGGGVPIAGGSPGVSPTPANHPPSFPPSLVPSAGVIERSREQLLRQTCEAVVLGVLHPRTAITLVLQVLSDAGSMLSCCLNTACMGLLDAGLPPSSLFCGVTCAIDPDSSVILDPMTWQEQVSPGGGEFPNPLSPPEPRGLLLTCTPHPPATILHRRHVPSLLSLSTALRRRC</sequence>
<comment type="similarity">
    <text evidence="2">Belongs to the RNase PH family.</text>
</comment>
<accession>A0A8B9MZF3</accession>
<dbReference type="Ensembl" id="ENSANIT00000015276.1">
    <property type="protein sequence ID" value="ENSANIP00000014764.1"/>
    <property type="gene ID" value="ENSANIG00000010060.1"/>
</dbReference>
<proteinExistence type="inferred from homology"/>
<protein>
    <recommendedName>
        <fullName evidence="7">Exoribonuclease phosphorolytic domain-containing protein</fullName>
    </recommendedName>
</protein>
<dbReference type="Pfam" id="PF01138">
    <property type="entry name" value="RNase_PH"/>
    <property type="match status" value="1"/>
</dbReference>
<feature type="compositionally biased region" description="Pro residues" evidence="6">
    <location>
        <begin position="128"/>
        <end position="137"/>
    </location>
</feature>
<dbReference type="GO" id="GO:0000176">
    <property type="term" value="C:nuclear exosome (RNase complex)"/>
    <property type="evidence" value="ECO:0007669"/>
    <property type="project" value="TreeGrafter"/>
</dbReference>
<keyword evidence="5" id="KW-0539">Nucleus</keyword>
<keyword evidence="4" id="KW-0271">Exosome</keyword>
<dbReference type="PANTHER" id="PTHR11953:SF1">
    <property type="entry name" value="EXOSOME COMPLEX COMPONENT RRP46"/>
    <property type="match status" value="1"/>
</dbReference>
<dbReference type="GO" id="GO:0071051">
    <property type="term" value="P:poly(A)-dependent snoRNA 3'-end processing"/>
    <property type="evidence" value="ECO:0007669"/>
    <property type="project" value="TreeGrafter"/>
</dbReference>
<dbReference type="Gene3D" id="3.30.230.70">
    <property type="entry name" value="GHMP Kinase, N-terminal domain"/>
    <property type="match status" value="1"/>
</dbReference>
<evidence type="ECO:0000256" key="1">
    <source>
        <dbReference type="ARBA" id="ARBA00004123"/>
    </source>
</evidence>
<organism evidence="8 9">
    <name type="scientific">Accipiter nisus</name>
    <name type="common">Eurasian sparrowhawk</name>
    <dbReference type="NCBI Taxonomy" id="211598"/>
    <lineage>
        <taxon>Eukaryota</taxon>
        <taxon>Metazoa</taxon>
        <taxon>Chordata</taxon>
        <taxon>Craniata</taxon>
        <taxon>Vertebrata</taxon>
        <taxon>Euteleostomi</taxon>
        <taxon>Archelosauria</taxon>
        <taxon>Archosauria</taxon>
        <taxon>Dinosauria</taxon>
        <taxon>Saurischia</taxon>
        <taxon>Theropoda</taxon>
        <taxon>Coelurosauria</taxon>
        <taxon>Aves</taxon>
        <taxon>Neognathae</taxon>
        <taxon>Neoaves</taxon>
        <taxon>Telluraves</taxon>
        <taxon>Accipitrimorphae</taxon>
        <taxon>Accipitriformes</taxon>
        <taxon>Accipitridae</taxon>
        <taxon>Accipitrinae</taxon>
        <taxon>Accipiter</taxon>
    </lineage>
</organism>
<dbReference type="GO" id="GO:0005730">
    <property type="term" value="C:nucleolus"/>
    <property type="evidence" value="ECO:0007669"/>
    <property type="project" value="TreeGrafter"/>
</dbReference>
<evidence type="ECO:0000256" key="3">
    <source>
        <dbReference type="ARBA" id="ARBA00022552"/>
    </source>
</evidence>
<evidence type="ECO:0000313" key="9">
    <source>
        <dbReference type="Proteomes" id="UP000694541"/>
    </source>
</evidence>